<evidence type="ECO:0000313" key="5">
    <source>
        <dbReference type="Proteomes" id="UP000693970"/>
    </source>
</evidence>
<dbReference type="InterPro" id="IPR040079">
    <property type="entry name" value="Glutathione_S-Trfase"/>
</dbReference>
<name>A0A9K3KFX1_9STRA</name>
<keyword evidence="5" id="KW-1185">Reference proteome</keyword>
<reference evidence="4" key="2">
    <citation type="submission" date="2021-04" db="EMBL/GenBank/DDBJ databases">
        <authorList>
            <person name="Podell S."/>
        </authorList>
    </citation>
    <scope>NUCLEOTIDE SEQUENCE</scope>
    <source>
        <strain evidence="4">Hildebrandi</strain>
    </source>
</reference>
<dbReference type="OrthoDB" id="249703at2759"/>
<dbReference type="PROSITE" id="PS50405">
    <property type="entry name" value="GST_CTER"/>
    <property type="match status" value="1"/>
</dbReference>
<accession>A0A9K3KFX1</accession>
<dbReference type="Pfam" id="PF13417">
    <property type="entry name" value="GST_N_3"/>
    <property type="match status" value="1"/>
</dbReference>
<evidence type="ECO:0000259" key="3">
    <source>
        <dbReference type="PROSITE" id="PS50405"/>
    </source>
</evidence>
<gene>
    <name evidence="4" type="ORF">IV203_020759</name>
</gene>
<dbReference type="PROSITE" id="PS50404">
    <property type="entry name" value="GST_NTER"/>
    <property type="match status" value="1"/>
</dbReference>
<comment type="caution">
    <text evidence="4">The sequence shown here is derived from an EMBL/GenBank/DDBJ whole genome shotgun (WGS) entry which is preliminary data.</text>
</comment>
<feature type="domain" description="GST N-terminal" evidence="2">
    <location>
        <begin position="1"/>
        <end position="81"/>
    </location>
</feature>
<dbReference type="AlphaFoldDB" id="A0A9K3KFX1"/>
<dbReference type="InterPro" id="IPR004046">
    <property type="entry name" value="GST_C"/>
</dbReference>
<dbReference type="PANTHER" id="PTHR44051">
    <property type="entry name" value="GLUTATHIONE S-TRANSFERASE-RELATED"/>
    <property type="match status" value="1"/>
</dbReference>
<evidence type="ECO:0000256" key="1">
    <source>
        <dbReference type="ARBA" id="ARBA00007409"/>
    </source>
</evidence>
<sequence length="214" mass="24668">MKLYAMPLSGNCYKVAWALHRLGIQFEMVLTTFVDGGTKKPDFLEKNPNGQVPLLELDDGRRLAESNAIMLYIEETYGQLKSQQQRGIPPLIPKDGFERAMMYQWMFFEQYTHEPSIAVRRANVLFQRDCPKDKMAQLLENGTKALNVMEQQLSKTLFIVGNEMTLADMSLFAYTHVAHEGEYDLSNFPHIQNWLDRVTTSSGFCTMDILETRR</sequence>
<dbReference type="SFLD" id="SFLDG00358">
    <property type="entry name" value="Main_(cytGST)"/>
    <property type="match status" value="1"/>
</dbReference>
<dbReference type="Pfam" id="PF00043">
    <property type="entry name" value="GST_C"/>
    <property type="match status" value="1"/>
</dbReference>
<feature type="domain" description="GST C-terminal" evidence="3">
    <location>
        <begin position="95"/>
        <end position="214"/>
    </location>
</feature>
<dbReference type="EMBL" id="JAGRRH010000024">
    <property type="protein sequence ID" value="KAG7342815.1"/>
    <property type="molecule type" value="Genomic_DNA"/>
</dbReference>
<reference evidence="4" key="1">
    <citation type="journal article" date="2021" name="Sci. Rep.">
        <title>Diploid genomic architecture of Nitzschia inconspicua, an elite biomass production diatom.</title>
        <authorList>
            <person name="Oliver A."/>
            <person name="Podell S."/>
            <person name="Pinowska A."/>
            <person name="Traller J.C."/>
            <person name="Smith S.R."/>
            <person name="McClure R."/>
            <person name="Beliaev A."/>
            <person name="Bohutskyi P."/>
            <person name="Hill E.A."/>
            <person name="Rabines A."/>
            <person name="Zheng H."/>
            <person name="Allen L.Z."/>
            <person name="Kuo A."/>
            <person name="Grigoriev I.V."/>
            <person name="Allen A.E."/>
            <person name="Hazlebeck D."/>
            <person name="Allen E.E."/>
        </authorList>
    </citation>
    <scope>NUCLEOTIDE SEQUENCE</scope>
    <source>
        <strain evidence="4">Hildebrandi</strain>
    </source>
</reference>
<organism evidence="4 5">
    <name type="scientific">Nitzschia inconspicua</name>
    <dbReference type="NCBI Taxonomy" id="303405"/>
    <lineage>
        <taxon>Eukaryota</taxon>
        <taxon>Sar</taxon>
        <taxon>Stramenopiles</taxon>
        <taxon>Ochrophyta</taxon>
        <taxon>Bacillariophyta</taxon>
        <taxon>Bacillariophyceae</taxon>
        <taxon>Bacillariophycidae</taxon>
        <taxon>Bacillariales</taxon>
        <taxon>Bacillariaceae</taxon>
        <taxon>Nitzschia</taxon>
    </lineage>
</organism>
<evidence type="ECO:0000313" key="4">
    <source>
        <dbReference type="EMBL" id="KAG7342815.1"/>
    </source>
</evidence>
<dbReference type="SFLD" id="SFLDS00019">
    <property type="entry name" value="Glutathione_Transferase_(cytos"/>
    <property type="match status" value="1"/>
</dbReference>
<dbReference type="InterPro" id="IPR004045">
    <property type="entry name" value="Glutathione_S-Trfase_N"/>
</dbReference>
<proteinExistence type="inferred from homology"/>
<evidence type="ECO:0000259" key="2">
    <source>
        <dbReference type="PROSITE" id="PS50404"/>
    </source>
</evidence>
<protein>
    <submittedName>
        <fullName evidence="4">Glutathione S-transferase</fullName>
    </submittedName>
</protein>
<dbReference type="PANTHER" id="PTHR44051:SF2">
    <property type="entry name" value="HYPOTHETICAL GLUTATHIONE S-TRANSFERASE LIKE PROTEIN"/>
    <property type="match status" value="1"/>
</dbReference>
<dbReference type="CDD" id="cd03056">
    <property type="entry name" value="GST_N_4"/>
    <property type="match status" value="1"/>
</dbReference>
<dbReference type="Proteomes" id="UP000693970">
    <property type="component" value="Unassembled WGS sequence"/>
</dbReference>
<dbReference type="InterPro" id="IPR010987">
    <property type="entry name" value="Glutathione-S-Trfase_C-like"/>
</dbReference>
<comment type="similarity">
    <text evidence="1">Belongs to the GST superfamily.</text>
</comment>